<dbReference type="Pfam" id="PF24792">
    <property type="entry name" value="DUF7701"/>
    <property type="match status" value="1"/>
</dbReference>
<dbReference type="EMBL" id="JADPRT010000001">
    <property type="protein sequence ID" value="MBF9066898.1"/>
    <property type="molecule type" value="Genomic_DNA"/>
</dbReference>
<gene>
    <name evidence="2" type="ORF">I2501_02445</name>
</gene>
<feature type="domain" description="DUF7701" evidence="1">
    <location>
        <begin position="4"/>
        <end position="93"/>
    </location>
</feature>
<dbReference type="InterPro" id="IPR056118">
    <property type="entry name" value="DUF7701"/>
</dbReference>
<sequence>MSPYLSEDAALIRSLLPSAAQPPGDDDALFLGYAVLMRAKGTQTTAEDVHDTWSAWMLGREPDHPAIVPFEQLPARTQAMDLPYMQAIHTAAQQRTTAGGL</sequence>
<evidence type="ECO:0000313" key="3">
    <source>
        <dbReference type="Proteomes" id="UP000657385"/>
    </source>
</evidence>
<name>A0A931AYI3_9ACTN</name>
<comment type="caution">
    <text evidence="2">The sequence shown here is derived from an EMBL/GenBank/DDBJ whole genome shotgun (WGS) entry which is preliminary data.</text>
</comment>
<reference evidence="2" key="1">
    <citation type="submission" date="2020-11" db="EMBL/GenBank/DDBJ databases">
        <title>Isolation and identification of active actinomycetes.</title>
        <authorList>
            <person name="Yu B."/>
        </authorList>
    </citation>
    <scope>NUCLEOTIDE SEQUENCE</scope>
    <source>
        <strain evidence="2">NEAU-YB345</strain>
    </source>
</reference>
<accession>A0A931AYI3</accession>
<protein>
    <recommendedName>
        <fullName evidence="1">DUF7701 domain-containing protein</fullName>
    </recommendedName>
</protein>
<organism evidence="2 3">
    <name type="scientific">Streptacidiphilus fuscans</name>
    <dbReference type="NCBI Taxonomy" id="2789292"/>
    <lineage>
        <taxon>Bacteria</taxon>
        <taxon>Bacillati</taxon>
        <taxon>Actinomycetota</taxon>
        <taxon>Actinomycetes</taxon>
        <taxon>Kitasatosporales</taxon>
        <taxon>Streptomycetaceae</taxon>
        <taxon>Streptacidiphilus</taxon>
    </lineage>
</organism>
<dbReference type="AlphaFoldDB" id="A0A931AYI3"/>
<dbReference type="RefSeq" id="WP_196192069.1">
    <property type="nucleotide sequence ID" value="NZ_JADPRT010000001.1"/>
</dbReference>
<keyword evidence="3" id="KW-1185">Reference proteome</keyword>
<evidence type="ECO:0000313" key="2">
    <source>
        <dbReference type="EMBL" id="MBF9066898.1"/>
    </source>
</evidence>
<proteinExistence type="predicted"/>
<evidence type="ECO:0000259" key="1">
    <source>
        <dbReference type="Pfam" id="PF24792"/>
    </source>
</evidence>
<dbReference type="Proteomes" id="UP000657385">
    <property type="component" value="Unassembled WGS sequence"/>
</dbReference>